<organism evidence="1 2">
    <name type="scientific">Hydnum rufescens UP504</name>
    <dbReference type="NCBI Taxonomy" id="1448309"/>
    <lineage>
        <taxon>Eukaryota</taxon>
        <taxon>Fungi</taxon>
        <taxon>Dikarya</taxon>
        <taxon>Basidiomycota</taxon>
        <taxon>Agaricomycotina</taxon>
        <taxon>Agaricomycetes</taxon>
        <taxon>Cantharellales</taxon>
        <taxon>Hydnaceae</taxon>
        <taxon>Hydnum</taxon>
    </lineage>
</organism>
<comment type="caution">
    <text evidence="1">The sequence shown here is derived from an EMBL/GenBank/DDBJ whole genome shotgun (WGS) entry which is preliminary data.</text>
</comment>
<gene>
    <name evidence="1" type="ORF">BS47DRAFT_1485083</name>
</gene>
<dbReference type="AlphaFoldDB" id="A0A9P6AZ34"/>
<proteinExistence type="predicted"/>
<dbReference type="EMBL" id="MU128960">
    <property type="protein sequence ID" value="KAF9514497.1"/>
    <property type="molecule type" value="Genomic_DNA"/>
</dbReference>
<evidence type="ECO:0000313" key="1">
    <source>
        <dbReference type="EMBL" id="KAF9514497.1"/>
    </source>
</evidence>
<protein>
    <submittedName>
        <fullName evidence="1">Uncharacterized protein</fullName>
    </submittedName>
</protein>
<accession>A0A9P6AZ34</accession>
<reference evidence="1" key="1">
    <citation type="journal article" date="2020" name="Nat. Commun.">
        <title>Large-scale genome sequencing of mycorrhizal fungi provides insights into the early evolution of symbiotic traits.</title>
        <authorList>
            <person name="Miyauchi S."/>
            <person name="Kiss E."/>
            <person name="Kuo A."/>
            <person name="Drula E."/>
            <person name="Kohler A."/>
            <person name="Sanchez-Garcia M."/>
            <person name="Morin E."/>
            <person name="Andreopoulos B."/>
            <person name="Barry K.W."/>
            <person name="Bonito G."/>
            <person name="Buee M."/>
            <person name="Carver A."/>
            <person name="Chen C."/>
            <person name="Cichocki N."/>
            <person name="Clum A."/>
            <person name="Culley D."/>
            <person name="Crous P.W."/>
            <person name="Fauchery L."/>
            <person name="Girlanda M."/>
            <person name="Hayes R.D."/>
            <person name="Keri Z."/>
            <person name="LaButti K."/>
            <person name="Lipzen A."/>
            <person name="Lombard V."/>
            <person name="Magnuson J."/>
            <person name="Maillard F."/>
            <person name="Murat C."/>
            <person name="Nolan M."/>
            <person name="Ohm R.A."/>
            <person name="Pangilinan J."/>
            <person name="Pereira M.F."/>
            <person name="Perotto S."/>
            <person name="Peter M."/>
            <person name="Pfister S."/>
            <person name="Riley R."/>
            <person name="Sitrit Y."/>
            <person name="Stielow J.B."/>
            <person name="Szollosi G."/>
            <person name="Zifcakova L."/>
            <person name="Stursova M."/>
            <person name="Spatafora J.W."/>
            <person name="Tedersoo L."/>
            <person name="Vaario L.M."/>
            <person name="Yamada A."/>
            <person name="Yan M."/>
            <person name="Wang P."/>
            <person name="Xu J."/>
            <person name="Bruns T."/>
            <person name="Baldrian P."/>
            <person name="Vilgalys R."/>
            <person name="Dunand C."/>
            <person name="Henrissat B."/>
            <person name="Grigoriev I.V."/>
            <person name="Hibbett D."/>
            <person name="Nagy L.G."/>
            <person name="Martin F.M."/>
        </authorList>
    </citation>
    <scope>NUCLEOTIDE SEQUENCE</scope>
    <source>
        <strain evidence="1">UP504</strain>
    </source>
</reference>
<dbReference type="Proteomes" id="UP000886523">
    <property type="component" value="Unassembled WGS sequence"/>
</dbReference>
<keyword evidence="2" id="KW-1185">Reference proteome</keyword>
<name>A0A9P6AZ34_9AGAM</name>
<sequence>MEVATPQRVDDAVANANYHHGVRNHSAIPSFATENLTVRLSSTSVYASNTLRKPSSDQWRIHPRASYIVRLRLACDIQYATRWSLGLYIVSTLWRLPTDEDFTETAIYAPSGGDLERKQRPTKAVVGRIFPLNDPRPTLKLRLWRPFNKFDKTVLLCRCQFLPTQLHGVLFRELGHAPDRRPRVIDISAQIAPNKTFSQ</sequence>
<evidence type="ECO:0000313" key="2">
    <source>
        <dbReference type="Proteomes" id="UP000886523"/>
    </source>
</evidence>